<dbReference type="CDD" id="cd09274">
    <property type="entry name" value="RNase_HI_RT_Ty3"/>
    <property type="match status" value="1"/>
</dbReference>
<dbReference type="GO" id="GO:0003676">
    <property type="term" value="F:nucleic acid binding"/>
    <property type="evidence" value="ECO:0007669"/>
    <property type="project" value="InterPro"/>
</dbReference>
<evidence type="ECO:0000259" key="11">
    <source>
        <dbReference type="PROSITE" id="PS50994"/>
    </source>
</evidence>
<keyword evidence="8" id="KW-0695">RNA-directed DNA polymerase</keyword>
<dbReference type="FunFam" id="3.10.20.370:FF:000001">
    <property type="entry name" value="Retrovirus-related Pol polyprotein from transposon 17.6-like protein"/>
    <property type="match status" value="1"/>
</dbReference>
<keyword evidence="7" id="KW-0378">Hydrolase</keyword>
<proteinExistence type="predicted"/>
<evidence type="ECO:0000256" key="7">
    <source>
        <dbReference type="ARBA" id="ARBA00022801"/>
    </source>
</evidence>
<dbReference type="Gene3D" id="3.10.20.370">
    <property type="match status" value="1"/>
</dbReference>
<dbReference type="Pfam" id="PF08284">
    <property type="entry name" value="RVP_2"/>
    <property type="match status" value="1"/>
</dbReference>
<dbReference type="InterPro" id="IPR001584">
    <property type="entry name" value="Integrase_cat-core"/>
</dbReference>
<comment type="caution">
    <text evidence="12">The sequence shown here is derived from an EMBL/GenBank/DDBJ whole genome shotgun (WGS) entry which is preliminary data.</text>
</comment>
<dbReference type="InterPro" id="IPR041373">
    <property type="entry name" value="RT_RNaseH"/>
</dbReference>
<accession>A0A8J5XQ01</accession>
<dbReference type="Gene3D" id="3.30.420.10">
    <property type="entry name" value="Ribonuclease H-like superfamily/Ribonuclease H"/>
    <property type="match status" value="1"/>
</dbReference>
<evidence type="ECO:0000256" key="8">
    <source>
        <dbReference type="ARBA" id="ARBA00022918"/>
    </source>
</evidence>
<evidence type="ECO:0000256" key="2">
    <source>
        <dbReference type="ARBA" id="ARBA00022670"/>
    </source>
</evidence>
<dbReference type="Gene3D" id="3.30.70.270">
    <property type="match status" value="2"/>
</dbReference>
<dbReference type="GO" id="GO:0006508">
    <property type="term" value="P:proteolysis"/>
    <property type="evidence" value="ECO:0007669"/>
    <property type="project" value="UniProtKB-KW"/>
</dbReference>
<dbReference type="FunFam" id="3.10.10.10:FF:000007">
    <property type="entry name" value="Retrovirus-related Pol polyprotein from transposon 17.6-like Protein"/>
    <property type="match status" value="1"/>
</dbReference>
<feature type="compositionally biased region" description="Polar residues" evidence="9">
    <location>
        <begin position="229"/>
        <end position="239"/>
    </location>
</feature>
<dbReference type="EC" id="2.7.7.49" evidence="1"/>
<feature type="compositionally biased region" description="Basic and acidic residues" evidence="9">
    <location>
        <begin position="279"/>
        <end position="288"/>
    </location>
</feature>
<dbReference type="GO" id="GO:0008233">
    <property type="term" value="F:peptidase activity"/>
    <property type="evidence" value="ECO:0007669"/>
    <property type="project" value="UniProtKB-KW"/>
</dbReference>
<dbReference type="PROSITE" id="PS50994">
    <property type="entry name" value="INTEGRASE"/>
    <property type="match status" value="1"/>
</dbReference>
<dbReference type="EMBL" id="JAHUZN010000013">
    <property type="protein sequence ID" value="KAG8472728.1"/>
    <property type="molecule type" value="Genomic_DNA"/>
</dbReference>
<dbReference type="Pfam" id="PF24626">
    <property type="entry name" value="SH3_Tf2-1"/>
    <property type="match status" value="1"/>
</dbReference>
<evidence type="ECO:0000259" key="10">
    <source>
        <dbReference type="PROSITE" id="PS50878"/>
    </source>
</evidence>
<evidence type="ECO:0000256" key="1">
    <source>
        <dbReference type="ARBA" id="ARBA00012493"/>
    </source>
</evidence>
<dbReference type="SUPFAM" id="SSF56672">
    <property type="entry name" value="DNA/RNA polymerases"/>
    <property type="match status" value="1"/>
</dbReference>
<evidence type="ECO:0000256" key="6">
    <source>
        <dbReference type="ARBA" id="ARBA00022759"/>
    </source>
</evidence>
<sequence>MDPERAGDDDVESNAPAPAEGAAPSENRPVTVDQGGVAREALFQALNDWFAEFIRTNPAVRPPPPHDSQATHVAQASPVAGTVIREKPPVDRIRKQGAEEFRATKDDDAERAEFWLENTIRVFDELSCTPEECMKCVVSLLRDSAYYWWKTLISVVPKERVTWDFFQEEFRKSTSVKEAIMCKRFEDGLNDDIRLSATSKRPKEFSTRSSFSAGQASQNRGSRFKDPKAQTTSTASVGNVRQGRSGCPQCGRLHYGPCRAGENRQTTRQPRVEAGNRGTSRDSTVRPDARAPARTYAIRAREEASSPDVIMGTFSLHNINVMALIDPGSTHSYVCMKLMSSISMPIESTEFVIKVSNPLGKHVLVDKVCRNCPLMIRGYCFPADLMLLPFDEFDVILGMDWLTTHDVIVNCRKKFIELKCENGEILRVNSEESDSSFPIISVMSAQKCLRKGYEAYLAFVLNTKNPKLKIESVPVVCEFPDVFPEELPGLPPVREVEFGIELIPGTTPISIAPYRMAPLELKELKAQLQELTDKGFVRPSSSPWGAPVLFVKKKDGSMRLCIDYRQLNKVTVKNKYPLPRIDDLFDQLKGATVFSKIDLRSGYYQLRVKESDVPKTAFRTRYGHYEFLVMPFGLTNAPAIFMDLMNRIFRPYLDKFVVVFIDDILIYSHDETEHAEHLRTVLQILRDNQLYAKFSKSEFCYEKLVFLDILSQVKGFSMIATPLTRLLRKDIKFEWTEKCQQSFDKLKTLLTKAPVLVQPEPGKEFVIYSDASMNGLGCVLMQEGKVIAYASRQLKPHEKNYPTHDLELAAIIFALKIWRHHLYGERCRIFTNHKSLKYLMTQKELNLRQRRWLELLKDYELVIDYHPGKANVVADALSRKLLFTLRALNTNLAMSNDGSILVEFRAKPVFLEEICEAQKDDNELQAKRVQCESGIESDFWIGSDGRLMFRDRICVPKNDELIRKILQEAHSSSLSIHPGSKGRTSGTLRIIATCASSGMEMGQSYYGFCDRVAVNTEKKDAIWVVIDKLTKSAHFIPIRMDYSLDKLAELYISEIVRLHGVPLSIISDRDPRFTSRFWKKLQEALGTKLSFSTAFHPQTDGQSERVIQVLEDMLRCCVLEFQGSWEKYLPLVEFAYNNSYQSSLKMAPYEALYGRKCRTPLYWTELKENQIYGVDLVKETEEKVKIIRDCLKAASDRQKSYADLKRKGIEYQVGDKVFLKVSPWKKVLRFGKKGKLSPRFIGPFEVIERVGPLAYRLALPIELEKIHNVFHVSMLRRYRSDPSHVISQTEVEIQPDMTYGEEPVKILAREVKQLRNKSIVLVKVLWNRHGVDEATWEPEEAMRKQYPNLFTGKIFGDENP</sequence>
<dbReference type="InterPro" id="IPR036397">
    <property type="entry name" value="RNaseH_sf"/>
</dbReference>
<feature type="domain" description="Reverse transcriptase" evidence="10">
    <location>
        <begin position="532"/>
        <end position="711"/>
    </location>
</feature>
<keyword evidence="4" id="KW-0548">Nucleotidyltransferase</keyword>
<keyword evidence="13" id="KW-1185">Reference proteome</keyword>
<dbReference type="InterPro" id="IPR043502">
    <property type="entry name" value="DNA/RNA_pol_sf"/>
</dbReference>
<dbReference type="PANTHER" id="PTHR37984:SF5">
    <property type="entry name" value="PROTEIN NYNRIN-LIKE"/>
    <property type="match status" value="1"/>
</dbReference>
<dbReference type="Proteomes" id="UP000701853">
    <property type="component" value="Chromosome 13"/>
</dbReference>
<name>A0A8J5XQ01_9ROSI</name>
<gene>
    <name evidence="12" type="ORF">CXB51_034588</name>
</gene>
<feature type="compositionally biased region" description="Polar residues" evidence="9">
    <location>
        <begin position="207"/>
        <end position="221"/>
    </location>
</feature>
<dbReference type="Gene3D" id="3.10.10.10">
    <property type="entry name" value="HIV Type 1 Reverse Transcriptase, subunit A, domain 1"/>
    <property type="match status" value="1"/>
</dbReference>
<dbReference type="InterPro" id="IPR056924">
    <property type="entry name" value="SH3_Tf2-1"/>
</dbReference>
<reference evidence="12 13" key="1">
    <citation type="journal article" date="2021" name="bioRxiv">
        <title>The Gossypium anomalum genome as a resource for cotton improvement and evolutionary analysis of hybrid incompatibility.</title>
        <authorList>
            <person name="Grover C.E."/>
            <person name="Yuan D."/>
            <person name="Arick M.A."/>
            <person name="Miller E.R."/>
            <person name="Hu G."/>
            <person name="Peterson D.G."/>
            <person name="Wendel J.F."/>
            <person name="Udall J.A."/>
        </authorList>
    </citation>
    <scope>NUCLEOTIDE SEQUENCE [LARGE SCALE GENOMIC DNA]</scope>
    <source>
        <strain evidence="12">JFW-Udall</strain>
        <tissue evidence="12">Leaf</tissue>
    </source>
</reference>
<dbReference type="PANTHER" id="PTHR37984">
    <property type="entry name" value="PROTEIN CBG26694"/>
    <property type="match status" value="1"/>
</dbReference>
<evidence type="ECO:0000256" key="5">
    <source>
        <dbReference type="ARBA" id="ARBA00022722"/>
    </source>
</evidence>
<dbReference type="SUPFAM" id="SSF53098">
    <property type="entry name" value="Ribonuclease H-like"/>
    <property type="match status" value="1"/>
</dbReference>
<dbReference type="GO" id="GO:0015074">
    <property type="term" value="P:DNA integration"/>
    <property type="evidence" value="ECO:0007669"/>
    <property type="project" value="InterPro"/>
</dbReference>
<dbReference type="GO" id="GO:0004519">
    <property type="term" value="F:endonuclease activity"/>
    <property type="evidence" value="ECO:0007669"/>
    <property type="project" value="UniProtKB-KW"/>
</dbReference>
<dbReference type="SUPFAM" id="SSF50630">
    <property type="entry name" value="Acid proteases"/>
    <property type="match status" value="1"/>
</dbReference>
<evidence type="ECO:0000313" key="13">
    <source>
        <dbReference type="Proteomes" id="UP000701853"/>
    </source>
</evidence>
<dbReference type="Pfam" id="PF17917">
    <property type="entry name" value="RT_RNaseH"/>
    <property type="match status" value="1"/>
</dbReference>
<dbReference type="InterPro" id="IPR016197">
    <property type="entry name" value="Chromo-like_dom_sf"/>
</dbReference>
<keyword evidence="6" id="KW-0255">Endonuclease</keyword>
<dbReference type="SUPFAM" id="SSF54160">
    <property type="entry name" value="Chromo domain-like"/>
    <property type="match status" value="1"/>
</dbReference>
<feature type="compositionally biased region" description="Low complexity" evidence="9">
    <location>
        <begin position="13"/>
        <end position="27"/>
    </location>
</feature>
<feature type="domain" description="Integrase catalytic" evidence="11">
    <location>
        <begin position="999"/>
        <end position="1156"/>
    </location>
</feature>
<keyword evidence="2" id="KW-0645">Protease</keyword>
<dbReference type="Pfam" id="PF00078">
    <property type="entry name" value="RVT_1"/>
    <property type="match status" value="1"/>
</dbReference>
<dbReference type="GO" id="GO:0003964">
    <property type="term" value="F:RNA-directed DNA polymerase activity"/>
    <property type="evidence" value="ECO:0007669"/>
    <property type="project" value="UniProtKB-KW"/>
</dbReference>
<dbReference type="CDD" id="cd00303">
    <property type="entry name" value="retropepsin_like"/>
    <property type="match status" value="1"/>
</dbReference>
<feature type="region of interest" description="Disordered" evidence="9">
    <location>
        <begin position="1"/>
        <end position="35"/>
    </location>
</feature>
<organism evidence="12 13">
    <name type="scientific">Gossypium anomalum</name>
    <dbReference type="NCBI Taxonomy" id="47600"/>
    <lineage>
        <taxon>Eukaryota</taxon>
        <taxon>Viridiplantae</taxon>
        <taxon>Streptophyta</taxon>
        <taxon>Embryophyta</taxon>
        <taxon>Tracheophyta</taxon>
        <taxon>Spermatophyta</taxon>
        <taxon>Magnoliopsida</taxon>
        <taxon>eudicotyledons</taxon>
        <taxon>Gunneridae</taxon>
        <taxon>Pentapetalae</taxon>
        <taxon>rosids</taxon>
        <taxon>malvids</taxon>
        <taxon>Malvales</taxon>
        <taxon>Malvaceae</taxon>
        <taxon>Malvoideae</taxon>
        <taxon>Gossypium</taxon>
    </lineage>
</organism>
<dbReference type="PROSITE" id="PS50878">
    <property type="entry name" value="RT_POL"/>
    <property type="match status" value="1"/>
</dbReference>
<feature type="region of interest" description="Disordered" evidence="9">
    <location>
        <begin position="200"/>
        <end position="288"/>
    </location>
</feature>
<evidence type="ECO:0000313" key="12">
    <source>
        <dbReference type="EMBL" id="KAG8472728.1"/>
    </source>
</evidence>
<keyword evidence="3" id="KW-0808">Transferase</keyword>
<keyword evidence="5" id="KW-0540">Nuclease</keyword>
<evidence type="ECO:0000256" key="4">
    <source>
        <dbReference type="ARBA" id="ARBA00022695"/>
    </source>
</evidence>
<evidence type="ECO:0000256" key="9">
    <source>
        <dbReference type="SAM" id="MobiDB-lite"/>
    </source>
</evidence>
<dbReference type="InterPro" id="IPR000477">
    <property type="entry name" value="RT_dom"/>
</dbReference>
<evidence type="ECO:0000256" key="3">
    <source>
        <dbReference type="ARBA" id="ARBA00022679"/>
    </source>
</evidence>
<dbReference type="InterPro" id="IPR021109">
    <property type="entry name" value="Peptidase_aspartic_dom_sf"/>
</dbReference>
<dbReference type="Gene3D" id="2.40.70.10">
    <property type="entry name" value="Acid Proteases"/>
    <property type="match status" value="1"/>
</dbReference>
<dbReference type="CDD" id="cd01647">
    <property type="entry name" value="RT_LTR"/>
    <property type="match status" value="1"/>
</dbReference>
<dbReference type="InterPro" id="IPR043128">
    <property type="entry name" value="Rev_trsase/Diguanyl_cyclase"/>
</dbReference>
<dbReference type="InterPro" id="IPR012337">
    <property type="entry name" value="RNaseH-like_sf"/>
</dbReference>
<protein>
    <recommendedName>
        <fullName evidence="1">RNA-directed DNA polymerase</fullName>
        <ecNumber evidence="1">2.7.7.49</ecNumber>
    </recommendedName>
</protein>
<dbReference type="OrthoDB" id="2431547at2759"/>
<dbReference type="InterPro" id="IPR050951">
    <property type="entry name" value="Retrovirus_Pol_polyprotein"/>
</dbReference>